<dbReference type="RefSeq" id="WP_341743257.1">
    <property type="nucleotide sequence ID" value="NZ_CP151406.1"/>
</dbReference>
<dbReference type="Proteomes" id="UP001479520">
    <property type="component" value="Chromosome"/>
</dbReference>
<accession>A0ABZ2XD77</accession>
<dbReference type="EMBL" id="CP151406">
    <property type="protein sequence ID" value="WZJ20584.1"/>
    <property type="molecule type" value="Genomic_DNA"/>
</dbReference>
<evidence type="ECO:0000313" key="2">
    <source>
        <dbReference type="EMBL" id="WZJ20584.1"/>
    </source>
</evidence>
<name>A0ABZ2XD77_9RHOO</name>
<proteinExistence type="predicted"/>
<evidence type="ECO:0000313" key="3">
    <source>
        <dbReference type="Proteomes" id="UP001479520"/>
    </source>
</evidence>
<gene>
    <name evidence="2" type="ORF">AADV58_11530</name>
</gene>
<feature type="coiled-coil region" evidence="1">
    <location>
        <begin position="164"/>
        <end position="191"/>
    </location>
</feature>
<reference evidence="2 3" key="1">
    <citation type="submission" date="2024-04" db="EMBL/GenBank/DDBJ databases">
        <title>Dissimilatory iodate-reducing microorganisms contribute to the enrichment of iodine in groundwater.</title>
        <authorList>
            <person name="Jiang Z."/>
        </authorList>
    </citation>
    <scope>NUCLEOTIDE SEQUENCE [LARGE SCALE GENOMIC DNA]</scope>
    <source>
        <strain evidence="2 3">NCP973</strain>
    </source>
</reference>
<sequence>MQKAMFSSRANATLNALRAGETVTDREASSLRDELTSILADIHKKLFTTEHAEAVSQQQLTSEVVELLEKWHFADRATAPAVEWKKTERFPGWPPEETAQVGEVQLRLQYSDTSGNGRCYWSAEANFGRGDVVTAAWAFDRDRAAAAAEEAAAGGPEGFRARVIANVTELIAQHRRELAELYETLRSAAGEENDEYRRGVAAGLAE</sequence>
<organism evidence="2 3">
    <name type="scientific">Azonexus hydrophilus</name>
    <dbReference type="NCBI Taxonomy" id="418702"/>
    <lineage>
        <taxon>Bacteria</taxon>
        <taxon>Pseudomonadati</taxon>
        <taxon>Pseudomonadota</taxon>
        <taxon>Betaproteobacteria</taxon>
        <taxon>Rhodocyclales</taxon>
        <taxon>Azonexaceae</taxon>
        <taxon>Azonexus</taxon>
    </lineage>
</organism>
<protein>
    <submittedName>
        <fullName evidence="2">Uncharacterized protein</fullName>
    </submittedName>
</protein>
<keyword evidence="1" id="KW-0175">Coiled coil</keyword>
<evidence type="ECO:0000256" key="1">
    <source>
        <dbReference type="SAM" id="Coils"/>
    </source>
</evidence>
<keyword evidence="3" id="KW-1185">Reference proteome</keyword>